<evidence type="ECO:0000313" key="9">
    <source>
        <dbReference type="Proteomes" id="UP000327085"/>
    </source>
</evidence>
<feature type="non-terminal residue" evidence="8">
    <location>
        <position position="1"/>
    </location>
</feature>
<dbReference type="InterPro" id="IPR050651">
    <property type="entry name" value="Plant_Cytochrome_P450_Monoox"/>
</dbReference>
<proteinExistence type="inferred from homology"/>
<organism evidence="8 9">
    <name type="scientific">Prunus dulcis</name>
    <name type="common">Almond</name>
    <name type="synonym">Amygdalus dulcis</name>
    <dbReference type="NCBI Taxonomy" id="3755"/>
    <lineage>
        <taxon>Eukaryota</taxon>
        <taxon>Viridiplantae</taxon>
        <taxon>Streptophyta</taxon>
        <taxon>Embryophyta</taxon>
        <taxon>Tracheophyta</taxon>
        <taxon>Spermatophyta</taxon>
        <taxon>Magnoliopsida</taxon>
        <taxon>eudicotyledons</taxon>
        <taxon>Gunneridae</taxon>
        <taxon>Pentapetalae</taxon>
        <taxon>rosids</taxon>
        <taxon>fabids</taxon>
        <taxon>Rosales</taxon>
        <taxon>Rosaceae</taxon>
        <taxon>Amygdaloideae</taxon>
        <taxon>Amygdaleae</taxon>
        <taxon>Prunus</taxon>
    </lineage>
</organism>
<evidence type="ECO:0000313" key="8">
    <source>
        <dbReference type="EMBL" id="VVA12006.1"/>
    </source>
</evidence>
<keyword evidence="3 7" id="KW-0560">Oxidoreductase</keyword>
<accession>A0A5E4E9M7</accession>
<gene>
    <name evidence="8" type="ORF">ALMOND_2B035426</name>
</gene>
<dbReference type="GO" id="GO:0005506">
    <property type="term" value="F:iron ion binding"/>
    <property type="evidence" value="ECO:0007669"/>
    <property type="project" value="InterPro"/>
</dbReference>
<dbReference type="GO" id="GO:0020037">
    <property type="term" value="F:heme binding"/>
    <property type="evidence" value="ECO:0007669"/>
    <property type="project" value="InterPro"/>
</dbReference>
<dbReference type="AlphaFoldDB" id="A0A5E4E9M7"/>
<comment type="cofactor">
    <cofactor evidence="6">
        <name>heme</name>
        <dbReference type="ChEBI" id="CHEBI:30413"/>
    </cofactor>
</comment>
<dbReference type="GO" id="GO:0004497">
    <property type="term" value="F:monooxygenase activity"/>
    <property type="evidence" value="ECO:0007669"/>
    <property type="project" value="UniProtKB-KW"/>
</dbReference>
<name>A0A5E4E9M7_PRUDU</name>
<keyword evidence="5 7" id="KW-0503">Monooxygenase</keyword>
<dbReference type="GO" id="GO:0016705">
    <property type="term" value="F:oxidoreductase activity, acting on paired donors, with incorporation or reduction of molecular oxygen"/>
    <property type="evidence" value="ECO:0007669"/>
    <property type="project" value="InterPro"/>
</dbReference>
<protein>
    <submittedName>
        <fullName evidence="8">Uncharacterized protein</fullName>
    </submittedName>
</protein>
<dbReference type="InterPro" id="IPR002401">
    <property type="entry name" value="Cyt_P450_E_grp-I"/>
</dbReference>
<dbReference type="PANTHER" id="PTHR47947">
    <property type="entry name" value="CYTOCHROME P450 82C3-RELATED"/>
    <property type="match status" value="1"/>
</dbReference>
<dbReference type="SUPFAM" id="SSF48264">
    <property type="entry name" value="Cytochrome P450"/>
    <property type="match status" value="1"/>
</dbReference>
<dbReference type="InParanoid" id="A0A5E4E9M7"/>
<dbReference type="OMA" id="HISAMID"/>
<evidence type="ECO:0000256" key="3">
    <source>
        <dbReference type="ARBA" id="ARBA00023002"/>
    </source>
</evidence>
<evidence type="ECO:0000256" key="6">
    <source>
        <dbReference type="PIRSR" id="PIRSR602401-1"/>
    </source>
</evidence>
<dbReference type="InterPro" id="IPR017972">
    <property type="entry name" value="Cyt_P450_CS"/>
</dbReference>
<comment type="similarity">
    <text evidence="7">Belongs to the cytochrome P450 family.</text>
</comment>
<keyword evidence="4 6" id="KW-0408">Iron</keyword>
<dbReference type="Gene3D" id="1.10.630.10">
    <property type="entry name" value="Cytochrome P450"/>
    <property type="match status" value="1"/>
</dbReference>
<evidence type="ECO:0000256" key="1">
    <source>
        <dbReference type="ARBA" id="ARBA00022617"/>
    </source>
</evidence>
<evidence type="ECO:0000256" key="7">
    <source>
        <dbReference type="RuleBase" id="RU000461"/>
    </source>
</evidence>
<dbReference type="PROSITE" id="PS00086">
    <property type="entry name" value="CYTOCHROME_P450"/>
    <property type="match status" value="1"/>
</dbReference>
<keyword evidence="2 6" id="KW-0479">Metal-binding</keyword>
<evidence type="ECO:0000256" key="5">
    <source>
        <dbReference type="ARBA" id="ARBA00023033"/>
    </source>
</evidence>
<dbReference type="Proteomes" id="UP000327085">
    <property type="component" value="Chromosome 1"/>
</dbReference>
<dbReference type="PANTHER" id="PTHR47947:SF20">
    <property type="entry name" value="CYTOCHROME P450 FAMILY PROTEIN"/>
    <property type="match status" value="1"/>
</dbReference>
<dbReference type="EMBL" id="CABIKO010000004">
    <property type="protein sequence ID" value="VVA12006.1"/>
    <property type="molecule type" value="Genomic_DNA"/>
</dbReference>
<sequence>SIALEAMEKVRAEIDTKVGQERLLEEQDLPKLTYLQNVINETLRLYPPTPLLVPHEASEDCVVRGFDVPRHTMLFINAWAIHRDPELWEDPTKFKPERFEGWSGEGSEGYKLIAFGAGRRGCPGAGLASRLVRLALGSLVQSFEWERIGEENVDMSEGLRLTMPRAKPLEAMCKPRPLMLA</sequence>
<evidence type="ECO:0000256" key="2">
    <source>
        <dbReference type="ARBA" id="ARBA00022723"/>
    </source>
</evidence>
<evidence type="ECO:0000256" key="4">
    <source>
        <dbReference type="ARBA" id="ARBA00023004"/>
    </source>
</evidence>
<dbReference type="InterPro" id="IPR036396">
    <property type="entry name" value="Cyt_P450_sf"/>
</dbReference>
<feature type="binding site" description="axial binding residue" evidence="6">
    <location>
        <position position="122"/>
    </location>
    <ligand>
        <name>heme</name>
        <dbReference type="ChEBI" id="CHEBI:30413"/>
    </ligand>
    <ligandPart>
        <name>Fe</name>
        <dbReference type="ChEBI" id="CHEBI:18248"/>
    </ligandPart>
</feature>
<dbReference type="Pfam" id="PF00067">
    <property type="entry name" value="p450"/>
    <property type="match status" value="1"/>
</dbReference>
<dbReference type="InterPro" id="IPR001128">
    <property type="entry name" value="Cyt_P450"/>
</dbReference>
<reference evidence="9" key="1">
    <citation type="journal article" date="2020" name="Plant J.">
        <title>Transposons played a major role in the diversification between the closely related almond and peach genomes: results from the almond genome sequence.</title>
        <authorList>
            <person name="Alioto T."/>
            <person name="Alexiou K.G."/>
            <person name="Bardil A."/>
            <person name="Barteri F."/>
            <person name="Castanera R."/>
            <person name="Cruz F."/>
            <person name="Dhingra A."/>
            <person name="Duval H."/>
            <person name="Fernandez I Marti A."/>
            <person name="Frias L."/>
            <person name="Galan B."/>
            <person name="Garcia J.L."/>
            <person name="Howad W."/>
            <person name="Gomez-Garrido J."/>
            <person name="Gut M."/>
            <person name="Julca I."/>
            <person name="Morata J."/>
            <person name="Puigdomenech P."/>
            <person name="Ribeca P."/>
            <person name="Rubio Cabetas M.J."/>
            <person name="Vlasova A."/>
            <person name="Wirthensohn M."/>
            <person name="Garcia-Mas J."/>
            <person name="Gabaldon T."/>
            <person name="Casacuberta J.M."/>
            <person name="Arus P."/>
        </authorList>
    </citation>
    <scope>NUCLEOTIDE SEQUENCE [LARGE SCALE GENOMIC DNA]</scope>
    <source>
        <strain evidence="9">cv. Texas</strain>
    </source>
</reference>
<dbReference type="Gramene" id="VVA12006">
    <property type="protein sequence ID" value="VVA12006"/>
    <property type="gene ID" value="Prudul26B035426"/>
</dbReference>
<dbReference type="PRINTS" id="PR00385">
    <property type="entry name" value="P450"/>
</dbReference>
<dbReference type="PRINTS" id="PR00463">
    <property type="entry name" value="EP450I"/>
</dbReference>
<keyword evidence="1 6" id="KW-0349">Heme</keyword>